<feature type="compositionally biased region" description="Polar residues" evidence="1">
    <location>
        <begin position="15"/>
        <end position="30"/>
    </location>
</feature>
<dbReference type="PANTHER" id="PTHR35391">
    <property type="entry name" value="C2H2-TYPE DOMAIN-CONTAINING PROTEIN-RELATED"/>
    <property type="match status" value="1"/>
</dbReference>
<organism evidence="3 4">
    <name type="scientific">Glarea lozoyensis (strain ATCC 20868 / MF5171)</name>
    <dbReference type="NCBI Taxonomy" id="1116229"/>
    <lineage>
        <taxon>Eukaryota</taxon>
        <taxon>Fungi</taxon>
        <taxon>Dikarya</taxon>
        <taxon>Ascomycota</taxon>
        <taxon>Pezizomycotina</taxon>
        <taxon>Leotiomycetes</taxon>
        <taxon>Helotiales</taxon>
        <taxon>Helotiaceae</taxon>
        <taxon>Glarea</taxon>
    </lineage>
</organism>
<feature type="compositionally biased region" description="Basic and acidic residues" evidence="1">
    <location>
        <begin position="501"/>
        <end position="512"/>
    </location>
</feature>
<feature type="region of interest" description="Disordered" evidence="1">
    <location>
        <begin position="1"/>
        <end position="79"/>
    </location>
</feature>
<evidence type="ECO:0000313" key="4">
    <source>
        <dbReference type="Proteomes" id="UP000016922"/>
    </source>
</evidence>
<feature type="domain" description="DUF6590" evidence="2">
    <location>
        <begin position="167"/>
        <end position="316"/>
    </location>
</feature>
<dbReference type="HOGENOM" id="CLU_532147_0_0_1"/>
<name>S3DZD2_GLAL2</name>
<dbReference type="OrthoDB" id="3559580at2759"/>
<dbReference type="PANTHER" id="PTHR35391:SF5">
    <property type="entry name" value="DUF6590 DOMAIN-CONTAINING PROTEIN"/>
    <property type="match status" value="1"/>
</dbReference>
<gene>
    <name evidence="3" type="ORF">GLAREA_12439</name>
</gene>
<dbReference type="RefSeq" id="XP_008081412.1">
    <property type="nucleotide sequence ID" value="XM_008083221.1"/>
</dbReference>
<feature type="compositionally biased region" description="Acidic residues" evidence="1">
    <location>
        <begin position="58"/>
        <end position="71"/>
    </location>
</feature>
<sequence>MSHRRNSKTTKRPSRGQSYRNDVTGSSSRKYPTPWSEWKYDDQSGRRISSRETAPDVWQDEYDPPYGENDEASWPIPNTAASLPIEDTTVSSPIAESPHSPSDKNYTLDAPPNEFENLAHGLQNTSLNDALPVKPSKLGKHIRTRHPEKTYENNVLGGPEYKVHRQRDFKEGKVLVMNWVEPRGGGGSRGSNTVITAERRHGPDGKDHFAKQRRFLIVKPSDGHCSALPILTYGNQGLTKHGVHADHHTMIYTGEYPPKPLPGEENLLKREPIKMVPDKPNYRLDGASRLNYAKIYTIEYNVKVKFIGRIHPDWTWLVVANYNSIHPQLNEFRSWTSAALTYDEGPNHEMSSTASGRGSSAYENSGSNATGLGGSSTAYGDYSAGASFRNVTTSNTNNAGSSQQGSSGQGYYEQPRTPAPYTVTYSTTTQQGGHTSSAYPAAYGANTLAYSGSYGSDTSMYATTATYAVNTSLFPGAHIGHADSNDSQQDRDEGPLPSHYESYEHHDDIYDD</sequence>
<feature type="region of interest" description="Disordered" evidence="1">
    <location>
        <begin position="346"/>
        <end position="367"/>
    </location>
</feature>
<protein>
    <recommendedName>
        <fullName evidence="2">DUF6590 domain-containing protein</fullName>
    </recommendedName>
</protein>
<dbReference type="EMBL" id="KE145361">
    <property type="protein sequence ID" value="EPE31683.1"/>
    <property type="molecule type" value="Genomic_DNA"/>
</dbReference>
<dbReference type="GeneID" id="19471480"/>
<keyword evidence="4" id="KW-1185">Reference proteome</keyword>
<accession>S3DZD2</accession>
<dbReference type="KEGG" id="glz:GLAREA_12439"/>
<evidence type="ECO:0000259" key="2">
    <source>
        <dbReference type="Pfam" id="PF20233"/>
    </source>
</evidence>
<feature type="compositionally biased region" description="Polar residues" evidence="1">
    <location>
        <begin position="349"/>
        <end position="367"/>
    </location>
</feature>
<reference evidence="3 4" key="1">
    <citation type="journal article" date="2013" name="BMC Genomics">
        <title>Genomics-driven discovery of the pneumocandin biosynthetic gene cluster in the fungus Glarea lozoyensis.</title>
        <authorList>
            <person name="Chen L."/>
            <person name="Yue Q."/>
            <person name="Zhang X."/>
            <person name="Xiang M."/>
            <person name="Wang C."/>
            <person name="Li S."/>
            <person name="Che Y."/>
            <person name="Ortiz-Lopez F.J."/>
            <person name="Bills G.F."/>
            <person name="Liu X."/>
            <person name="An Z."/>
        </authorList>
    </citation>
    <scope>NUCLEOTIDE SEQUENCE [LARGE SCALE GENOMIC DNA]</scope>
    <source>
        <strain evidence="4">ATCC 20868 / MF5171</strain>
    </source>
</reference>
<feature type="compositionally biased region" description="Basic and acidic residues" evidence="1">
    <location>
        <begin position="480"/>
        <end position="494"/>
    </location>
</feature>
<proteinExistence type="predicted"/>
<feature type="region of interest" description="Disordered" evidence="1">
    <location>
        <begin position="479"/>
        <end position="512"/>
    </location>
</feature>
<dbReference type="Proteomes" id="UP000016922">
    <property type="component" value="Unassembled WGS sequence"/>
</dbReference>
<evidence type="ECO:0000313" key="3">
    <source>
        <dbReference type="EMBL" id="EPE31683.1"/>
    </source>
</evidence>
<dbReference type="AlphaFoldDB" id="S3DZD2"/>
<feature type="compositionally biased region" description="Basic and acidic residues" evidence="1">
    <location>
        <begin position="38"/>
        <end position="54"/>
    </location>
</feature>
<feature type="region of interest" description="Disordered" evidence="1">
    <location>
        <begin position="393"/>
        <end position="421"/>
    </location>
</feature>
<dbReference type="Pfam" id="PF20233">
    <property type="entry name" value="DUF6590"/>
    <property type="match status" value="1"/>
</dbReference>
<feature type="compositionally biased region" description="Basic residues" evidence="1">
    <location>
        <begin position="1"/>
        <end position="14"/>
    </location>
</feature>
<feature type="compositionally biased region" description="Low complexity" evidence="1">
    <location>
        <begin position="393"/>
        <end position="410"/>
    </location>
</feature>
<dbReference type="eggNOG" id="ENOG502SV73">
    <property type="taxonomic scope" value="Eukaryota"/>
</dbReference>
<dbReference type="InterPro" id="IPR046497">
    <property type="entry name" value="DUF6590"/>
</dbReference>
<evidence type="ECO:0000256" key="1">
    <source>
        <dbReference type="SAM" id="MobiDB-lite"/>
    </source>
</evidence>